<protein>
    <recommendedName>
        <fullName evidence="6">Prokaryotic-type class I peptide chain release factors domain-containing protein</fullName>
    </recommendedName>
</protein>
<evidence type="ECO:0000313" key="7">
    <source>
        <dbReference type="EMBL" id="CAE4594080.1"/>
    </source>
</evidence>
<dbReference type="PANTHER" id="PTHR43804:SF7">
    <property type="entry name" value="LD18447P"/>
    <property type="match status" value="1"/>
</dbReference>
<feature type="region of interest" description="Disordered" evidence="5">
    <location>
        <begin position="489"/>
        <end position="508"/>
    </location>
</feature>
<proteinExistence type="inferred from homology"/>
<keyword evidence="3" id="KW-0648">Protein biosynthesis</keyword>
<evidence type="ECO:0000259" key="6">
    <source>
        <dbReference type="PROSITE" id="PS00745"/>
    </source>
</evidence>
<dbReference type="SUPFAM" id="SSF75620">
    <property type="entry name" value="Release factor"/>
    <property type="match status" value="1"/>
</dbReference>
<name>A0A7S4QU60_9STRA</name>
<accession>A0A7S4QU60</accession>
<feature type="domain" description="Prokaryotic-type class I peptide chain release factors" evidence="6">
    <location>
        <begin position="357"/>
        <end position="373"/>
    </location>
</feature>
<comment type="similarity">
    <text evidence="1">Belongs to the prokaryotic/mitochondrial release factor family.</text>
</comment>
<evidence type="ECO:0000256" key="2">
    <source>
        <dbReference type="ARBA" id="ARBA00022481"/>
    </source>
</evidence>
<dbReference type="PROSITE" id="PS00745">
    <property type="entry name" value="RF_PROK_I"/>
    <property type="match status" value="1"/>
</dbReference>
<keyword evidence="4" id="KW-0175">Coiled coil</keyword>
<dbReference type="InterPro" id="IPR005139">
    <property type="entry name" value="PCRF"/>
</dbReference>
<dbReference type="Pfam" id="PF03462">
    <property type="entry name" value="PCRF"/>
    <property type="match status" value="1"/>
</dbReference>
<sequence>MTTHLKRSSILKRYYINIINDATTTQPNILRAVVARRSFVNNDIHPQQSQRCHKRYASFATSSIYNNLETRINLNHPSKKTDLISKRNLSSLSSSSSSSTLSPAIIRKVQSMSNRHAEILSTLQSDEASSNDATALGKELSSLANVASLLDKLTSLEEEFKSIQELSEEAVNDEELQQECREEMDGLNEKKNLLEQCLIEAVIPKDEDDYGCDAILEIRAGTGGDEAALFANDLLTSYEKECKAKGWKFEILSQSKTVLGGIKEAAVSISGNGGGSYSSYETNETSIATEEETLNQLGPYGFYKFESGVHRVQRVPVNDVRIHTSAVSVAVLQATNDNATDASALLPTNELRIEVFRASGAGGQHVNTTESAVRITHIPTGITAAIQDERSQHKNKAKAMKLVSARVNEKRREEEARERGDARNSLMGGGNRSERIRTYNYPQDRITDHRCKHSEHGIVKLFEGGVDGVLSGLVGTFAPSMRRMYRDEMLQQLEEEEQEEKGKGKGKK</sequence>
<dbReference type="Gene3D" id="3.30.160.20">
    <property type="match status" value="1"/>
</dbReference>
<dbReference type="Gene3D" id="6.10.140.1950">
    <property type="match status" value="1"/>
</dbReference>
<dbReference type="InterPro" id="IPR000352">
    <property type="entry name" value="Pep_chain_release_fac_I"/>
</dbReference>
<organism evidence="7">
    <name type="scientific">Ditylum brightwellii</name>
    <dbReference type="NCBI Taxonomy" id="49249"/>
    <lineage>
        <taxon>Eukaryota</taxon>
        <taxon>Sar</taxon>
        <taxon>Stramenopiles</taxon>
        <taxon>Ochrophyta</taxon>
        <taxon>Bacillariophyta</taxon>
        <taxon>Mediophyceae</taxon>
        <taxon>Lithodesmiophycidae</taxon>
        <taxon>Lithodesmiales</taxon>
        <taxon>Lithodesmiaceae</taxon>
        <taxon>Ditylum</taxon>
    </lineage>
</organism>
<dbReference type="InterPro" id="IPR050057">
    <property type="entry name" value="Prokaryotic/Mito_RF"/>
</dbReference>
<dbReference type="EMBL" id="HBNS01009956">
    <property type="protein sequence ID" value="CAE4594080.1"/>
    <property type="molecule type" value="Transcribed_RNA"/>
</dbReference>
<dbReference type="GO" id="GO:0003747">
    <property type="term" value="F:translation release factor activity"/>
    <property type="evidence" value="ECO:0007669"/>
    <property type="project" value="InterPro"/>
</dbReference>
<dbReference type="Pfam" id="PF00472">
    <property type="entry name" value="RF-1"/>
    <property type="match status" value="1"/>
</dbReference>
<dbReference type="Gene3D" id="3.30.70.1660">
    <property type="match status" value="1"/>
</dbReference>
<reference evidence="7" key="1">
    <citation type="submission" date="2021-01" db="EMBL/GenBank/DDBJ databases">
        <authorList>
            <person name="Corre E."/>
            <person name="Pelletier E."/>
            <person name="Niang G."/>
            <person name="Scheremetjew M."/>
            <person name="Finn R."/>
            <person name="Kale V."/>
            <person name="Holt S."/>
            <person name="Cochrane G."/>
            <person name="Meng A."/>
            <person name="Brown T."/>
            <person name="Cohen L."/>
        </authorList>
    </citation>
    <scope>NUCLEOTIDE SEQUENCE</scope>
    <source>
        <strain evidence="7">GSO104</strain>
    </source>
</reference>
<dbReference type="FunFam" id="3.30.160.20:FF:000004">
    <property type="entry name" value="Peptide chain release factor 1"/>
    <property type="match status" value="1"/>
</dbReference>
<dbReference type="GO" id="GO:0005737">
    <property type="term" value="C:cytoplasm"/>
    <property type="evidence" value="ECO:0007669"/>
    <property type="project" value="UniProtKB-ARBA"/>
</dbReference>
<feature type="compositionally biased region" description="Basic and acidic residues" evidence="5">
    <location>
        <begin position="407"/>
        <end position="422"/>
    </location>
</feature>
<dbReference type="SMART" id="SM00937">
    <property type="entry name" value="PCRF"/>
    <property type="match status" value="1"/>
</dbReference>
<evidence type="ECO:0000256" key="5">
    <source>
        <dbReference type="SAM" id="MobiDB-lite"/>
    </source>
</evidence>
<evidence type="ECO:0000256" key="3">
    <source>
        <dbReference type="ARBA" id="ARBA00022917"/>
    </source>
</evidence>
<feature type="coiled-coil region" evidence="4">
    <location>
        <begin position="146"/>
        <end position="183"/>
    </location>
</feature>
<keyword evidence="2" id="KW-0488">Methylation</keyword>
<dbReference type="AlphaFoldDB" id="A0A7S4QU60"/>
<evidence type="ECO:0000256" key="1">
    <source>
        <dbReference type="ARBA" id="ARBA00010835"/>
    </source>
</evidence>
<dbReference type="InterPro" id="IPR045853">
    <property type="entry name" value="Pep_chain_release_fac_I_sf"/>
</dbReference>
<feature type="region of interest" description="Disordered" evidence="5">
    <location>
        <begin position="404"/>
        <end position="436"/>
    </location>
</feature>
<evidence type="ECO:0000256" key="4">
    <source>
        <dbReference type="SAM" id="Coils"/>
    </source>
</evidence>
<dbReference type="PANTHER" id="PTHR43804">
    <property type="entry name" value="LD18447P"/>
    <property type="match status" value="1"/>
</dbReference>
<gene>
    <name evidence="7" type="ORF">DBRI00130_LOCUS8024</name>
</gene>